<comment type="similarity">
    <text evidence="1">Belongs to the ComF/GntX family.</text>
</comment>
<dbReference type="EMBL" id="VOHM01000006">
    <property type="protein sequence ID" value="TWT26783.1"/>
    <property type="molecule type" value="Genomic_DNA"/>
</dbReference>
<accession>A0A5C5UMG5</accession>
<dbReference type="CDD" id="cd06223">
    <property type="entry name" value="PRTases_typeI"/>
    <property type="match status" value="1"/>
</dbReference>
<evidence type="ECO:0000313" key="3">
    <source>
        <dbReference type="Proteomes" id="UP000320791"/>
    </source>
</evidence>
<evidence type="ECO:0000256" key="1">
    <source>
        <dbReference type="ARBA" id="ARBA00008007"/>
    </source>
</evidence>
<comment type="caution">
    <text evidence="2">The sequence shown here is derived from an EMBL/GenBank/DDBJ whole genome shotgun (WGS) entry which is preliminary data.</text>
</comment>
<dbReference type="InterPro" id="IPR000836">
    <property type="entry name" value="PRTase_dom"/>
</dbReference>
<keyword evidence="3" id="KW-1185">Reference proteome</keyword>
<protein>
    <submittedName>
        <fullName evidence="2">ComF family protein</fullName>
    </submittedName>
</protein>
<dbReference type="InterPro" id="IPR051910">
    <property type="entry name" value="ComF/GntX_DNA_util-trans"/>
</dbReference>
<dbReference type="Proteomes" id="UP000320791">
    <property type="component" value="Unassembled WGS sequence"/>
</dbReference>
<reference evidence="2 3" key="1">
    <citation type="submission" date="2019-08" db="EMBL/GenBank/DDBJ databases">
        <authorList>
            <person name="Lei W."/>
        </authorList>
    </citation>
    <scope>NUCLEOTIDE SEQUENCE [LARGE SCALE GENOMIC DNA]</scope>
    <source>
        <strain evidence="2 3">CCUG 58627</strain>
    </source>
</reference>
<dbReference type="Gene3D" id="3.40.50.2020">
    <property type="match status" value="1"/>
</dbReference>
<dbReference type="SUPFAM" id="SSF53271">
    <property type="entry name" value="PRTase-like"/>
    <property type="match status" value="1"/>
</dbReference>
<dbReference type="PANTHER" id="PTHR47505">
    <property type="entry name" value="DNA UTILIZATION PROTEIN YHGH"/>
    <property type="match status" value="1"/>
</dbReference>
<dbReference type="OrthoDB" id="5244859at2"/>
<gene>
    <name evidence="2" type="ORF">FRX94_04055</name>
</gene>
<dbReference type="PANTHER" id="PTHR47505:SF1">
    <property type="entry name" value="DNA UTILIZATION PROTEIN YHGH"/>
    <property type="match status" value="1"/>
</dbReference>
<evidence type="ECO:0000313" key="2">
    <source>
        <dbReference type="EMBL" id="TWT26783.1"/>
    </source>
</evidence>
<dbReference type="AlphaFoldDB" id="A0A5C5UMG5"/>
<dbReference type="InterPro" id="IPR029057">
    <property type="entry name" value="PRTase-like"/>
</dbReference>
<dbReference type="RefSeq" id="WP_146323847.1">
    <property type="nucleotide sequence ID" value="NZ_BAABLR010000005.1"/>
</dbReference>
<name>A0A5C5UMG5_9CORY</name>
<organism evidence="2 3">
    <name type="scientific">Corynebacterium canis</name>
    <dbReference type="NCBI Taxonomy" id="679663"/>
    <lineage>
        <taxon>Bacteria</taxon>
        <taxon>Bacillati</taxon>
        <taxon>Actinomycetota</taxon>
        <taxon>Actinomycetes</taxon>
        <taxon>Mycobacteriales</taxon>
        <taxon>Corynebacteriaceae</taxon>
        <taxon>Corynebacterium</taxon>
    </lineage>
</organism>
<proteinExistence type="inferred from homology"/>
<sequence length="202" mass="21112">MELLLPQSCAGCGVAGTRLCANCRTGLRHPPYRVATPVDPLAPVWALSPYAGVHRQVILAMKERGRMDIRADIGAVIGAAIRFLIARGEVADDVTLVPAPTRRKNARLRGGDPVTAICRASGFPTACCLEHSSKVRDSVGLSPGQRRANLAHGVRLVAVHDVPRKILLVDDVVTTGATGEAAASVLRSAGAQVTGILVVCSA</sequence>